<dbReference type="EMBL" id="JAAGBB010000010">
    <property type="protein sequence ID" value="MBR0664785.1"/>
    <property type="molecule type" value="Genomic_DNA"/>
</dbReference>
<dbReference type="SUPFAM" id="SSF88946">
    <property type="entry name" value="Sigma2 domain of RNA polymerase sigma factors"/>
    <property type="match status" value="1"/>
</dbReference>
<dbReference type="NCBIfam" id="TIGR02937">
    <property type="entry name" value="sigma70-ECF"/>
    <property type="match status" value="1"/>
</dbReference>
<dbReference type="InterPro" id="IPR013324">
    <property type="entry name" value="RNA_pol_sigma_r3/r4-like"/>
</dbReference>
<dbReference type="InterPro" id="IPR013325">
    <property type="entry name" value="RNA_pol_sigma_r2"/>
</dbReference>
<reference evidence="8" key="1">
    <citation type="journal article" date="2021" name="Syst. Appl. Microbiol.">
        <title>Roseomonas hellenica sp. nov., isolated from roots of wild-growing Alkanna tinctoria.</title>
        <authorList>
            <person name="Rat A."/>
            <person name="Naranjo H.D."/>
            <person name="Lebbe L."/>
            <person name="Cnockaert M."/>
            <person name="Krigas N."/>
            <person name="Grigoriadou K."/>
            <person name="Maloupa E."/>
            <person name="Willems A."/>
        </authorList>
    </citation>
    <scope>NUCLEOTIDE SEQUENCE [LARGE SCALE GENOMIC DNA]</scope>
    <source>
        <strain evidence="8">LMG 31523</strain>
    </source>
</reference>
<dbReference type="PANTHER" id="PTHR43133:SF25">
    <property type="entry name" value="RNA POLYMERASE SIGMA FACTOR RFAY-RELATED"/>
    <property type="match status" value="1"/>
</dbReference>
<dbReference type="InterPro" id="IPR014284">
    <property type="entry name" value="RNA_pol_sigma-70_dom"/>
</dbReference>
<dbReference type="CDD" id="cd06171">
    <property type="entry name" value="Sigma70_r4"/>
    <property type="match status" value="1"/>
</dbReference>
<dbReference type="Pfam" id="PF04542">
    <property type="entry name" value="Sigma70_r2"/>
    <property type="match status" value="1"/>
</dbReference>
<dbReference type="SUPFAM" id="SSF88659">
    <property type="entry name" value="Sigma3 and sigma4 domains of RNA polymerase sigma factors"/>
    <property type="match status" value="1"/>
</dbReference>
<sequence length="195" mass="21933">MTRTAKDPENSGLSFDFHNELVANLPRLKVQAIALTRNRADADDLVQAAVTNALAHQHTFQPGTHFSAWIYRILRNRFLSDRRAYRETVELEDAPGSALARAASQEESFACSELRRQLARLPADQRAALVMVGVQGMSYAEIAEATGCAEGTVKCRVFRARRQLEVWMLGKEECRRSAVRNPRHRPGEAVLEERT</sequence>
<gene>
    <name evidence="7" type="ORF">GXW71_10525</name>
</gene>
<evidence type="ECO:0000313" key="7">
    <source>
        <dbReference type="EMBL" id="MBR0664785.1"/>
    </source>
</evidence>
<dbReference type="RefSeq" id="WP_211852446.1">
    <property type="nucleotide sequence ID" value="NZ_JAAGBB010000010.1"/>
</dbReference>
<evidence type="ECO:0000256" key="1">
    <source>
        <dbReference type="ARBA" id="ARBA00010641"/>
    </source>
</evidence>
<keyword evidence="4" id="KW-0804">Transcription</keyword>
<evidence type="ECO:0000256" key="2">
    <source>
        <dbReference type="ARBA" id="ARBA00023015"/>
    </source>
</evidence>
<dbReference type="Gene3D" id="1.10.1740.10">
    <property type="match status" value="1"/>
</dbReference>
<evidence type="ECO:0000259" key="6">
    <source>
        <dbReference type="Pfam" id="PF08281"/>
    </source>
</evidence>
<dbReference type="InterPro" id="IPR036388">
    <property type="entry name" value="WH-like_DNA-bd_sf"/>
</dbReference>
<dbReference type="PANTHER" id="PTHR43133">
    <property type="entry name" value="RNA POLYMERASE ECF-TYPE SIGMA FACTO"/>
    <property type="match status" value="1"/>
</dbReference>
<comment type="caution">
    <text evidence="7">The sequence shown here is derived from an EMBL/GenBank/DDBJ whole genome shotgun (WGS) entry which is preliminary data.</text>
</comment>
<organism evidence="7 8">
    <name type="scientific">Plastoroseomonas hellenica</name>
    <dbReference type="NCBI Taxonomy" id="2687306"/>
    <lineage>
        <taxon>Bacteria</taxon>
        <taxon>Pseudomonadati</taxon>
        <taxon>Pseudomonadota</taxon>
        <taxon>Alphaproteobacteria</taxon>
        <taxon>Acetobacterales</taxon>
        <taxon>Acetobacteraceae</taxon>
        <taxon>Plastoroseomonas</taxon>
    </lineage>
</organism>
<keyword evidence="3" id="KW-0731">Sigma factor</keyword>
<dbReference type="InterPro" id="IPR013249">
    <property type="entry name" value="RNA_pol_sigma70_r4_t2"/>
</dbReference>
<dbReference type="Proteomes" id="UP001196870">
    <property type="component" value="Unassembled WGS sequence"/>
</dbReference>
<dbReference type="InterPro" id="IPR039425">
    <property type="entry name" value="RNA_pol_sigma-70-like"/>
</dbReference>
<feature type="domain" description="RNA polymerase sigma-70 region 2" evidence="5">
    <location>
        <begin position="23"/>
        <end position="85"/>
    </location>
</feature>
<dbReference type="Pfam" id="PF08281">
    <property type="entry name" value="Sigma70_r4_2"/>
    <property type="match status" value="1"/>
</dbReference>
<evidence type="ECO:0000256" key="4">
    <source>
        <dbReference type="ARBA" id="ARBA00023163"/>
    </source>
</evidence>
<evidence type="ECO:0000259" key="5">
    <source>
        <dbReference type="Pfam" id="PF04542"/>
    </source>
</evidence>
<keyword evidence="8" id="KW-1185">Reference proteome</keyword>
<feature type="domain" description="RNA polymerase sigma factor 70 region 4 type 2" evidence="6">
    <location>
        <begin position="113"/>
        <end position="164"/>
    </location>
</feature>
<evidence type="ECO:0000313" key="8">
    <source>
        <dbReference type="Proteomes" id="UP001196870"/>
    </source>
</evidence>
<dbReference type="Gene3D" id="1.10.10.10">
    <property type="entry name" value="Winged helix-like DNA-binding domain superfamily/Winged helix DNA-binding domain"/>
    <property type="match status" value="1"/>
</dbReference>
<name>A0ABS5EXY6_9PROT</name>
<evidence type="ECO:0000256" key="3">
    <source>
        <dbReference type="ARBA" id="ARBA00023082"/>
    </source>
</evidence>
<keyword evidence="2" id="KW-0805">Transcription regulation</keyword>
<dbReference type="InterPro" id="IPR007627">
    <property type="entry name" value="RNA_pol_sigma70_r2"/>
</dbReference>
<accession>A0ABS5EXY6</accession>
<proteinExistence type="inferred from homology"/>
<protein>
    <submittedName>
        <fullName evidence="7">Sigma-70 family RNA polymerase sigma factor</fullName>
    </submittedName>
</protein>
<comment type="similarity">
    <text evidence="1">Belongs to the sigma-70 factor family. ECF subfamily.</text>
</comment>